<keyword evidence="2 4" id="KW-0808">Transferase</keyword>
<comment type="caution">
    <text evidence="4">The sequence shown here is derived from an EMBL/GenBank/DDBJ whole genome shotgun (WGS) entry which is preliminary data.</text>
</comment>
<reference evidence="4 5" key="1">
    <citation type="submission" date="2020-02" db="EMBL/GenBank/DDBJ databases">
        <title>Pelistega sp. NLN82 were isolated from wild rodents of the Hainan Island.</title>
        <authorList>
            <person name="Niu N."/>
            <person name="Zhou J."/>
        </authorList>
    </citation>
    <scope>NUCLEOTIDE SEQUENCE [LARGE SCALE GENOMIC DNA]</scope>
    <source>
        <strain evidence="4 5">NLN82</strain>
    </source>
</reference>
<evidence type="ECO:0000256" key="1">
    <source>
        <dbReference type="ARBA" id="ARBA00022603"/>
    </source>
</evidence>
<evidence type="ECO:0000256" key="2">
    <source>
        <dbReference type="ARBA" id="ARBA00022679"/>
    </source>
</evidence>
<dbReference type="CDD" id="cd18095">
    <property type="entry name" value="SpoU-like_rRNA-MTase"/>
    <property type="match status" value="1"/>
</dbReference>
<dbReference type="GO" id="GO:0032259">
    <property type="term" value="P:methylation"/>
    <property type="evidence" value="ECO:0007669"/>
    <property type="project" value="UniProtKB-KW"/>
</dbReference>
<sequence length="263" mass="29842">MKLITSKDNALYKHLYKIAQGKVKDEALLEGYHLSQMYKAYGQHLQGVILLEGYDYSEERWQALLADIDPHKIIILNTALFKQLNSVDSPQAILFWIRIATVASIPIPKQNTVFLDRLQDPGNMGTIFRTSAAVGIQSIYLSKGCVNPWSAKVLRSAQGAHFVLDIYTQVDTNYFLENNPLPLYITYLDDKASHLYQSSLPKNVVWVLGNEGQGVEKRFFNYPHQTIFIPQLEQVESLNVGVACALVLYEQWRQVSNGFSQSI</sequence>
<evidence type="ECO:0000313" key="4">
    <source>
        <dbReference type="EMBL" id="NEN75153.1"/>
    </source>
</evidence>
<dbReference type="PANTHER" id="PTHR43191:SF2">
    <property type="entry name" value="RRNA METHYLTRANSFERASE 3, MITOCHONDRIAL"/>
    <property type="match status" value="1"/>
</dbReference>
<dbReference type="InterPro" id="IPR029026">
    <property type="entry name" value="tRNA_m1G_MTases_N"/>
</dbReference>
<organism evidence="4 5">
    <name type="scientific">Pelistega ratti</name>
    <dbReference type="NCBI Taxonomy" id="2652177"/>
    <lineage>
        <taxon>Bacteria</taxon>
        <taxon>Pseudomonadati</taxon>
        <taxon>Pseudomonadota</taxon>
        <taxon>Betaproteobacteria</taxon>
        <taxon>Burkholderiales</taxon>
        <taxon>Alcaligenaceae</taxon>
        <taxon>Pelistega</taxon>
    </lineage>
</organism>
<dbReference type="EMBL" id="JAAGYR010000003">
    <property type="protein sequence ID" value="NEN75153.1"/>
    <property type="molecule type" value="Genomic_DNA"/>
</dbReference>
<dbReference type="AlphaFoldDB" id="A0A6L9Y489"/>
<dbReference type="GO" id="GO:0008173">
    <property type="term" value="F:RNA methyltransferase activity"/>
    <property type="evidence" value="ECO:0007669"/>
    <property type="project" value="InterPro"/>
</dbReference>
<dbReference type="RefSeq" id="WP_163763890.1">
    <property type="nucleotide sequence ID" value="NZ_JAAGYR010000003.1"/>
</dbReference>
<dbReference type="GO" id="GO:0003723">
    <property type="term" value="F:RNA binding"/>
    <property type="evidence" value="ECO:0007669"/>
    <property type="project" value="InterPro"/>
</dbReference>
<dbReference type="Pfam" id="PF00588">
    <property type="entry name" value="SpoU_methylase"/>
    <property type="match status" value="1"/>
</dbReference>
<keyword evidence="5" id="KW-1185">Reference proteome</keyword>
<dbReference type="Gene3D" id="3.30.1330.30">
    <property type="match status" value="1"/>
</dbReference>
<dbReference type="PANTHER" id="PTHR43191">
    <property type="entry name" value="RRNA METHYLTRANSFERASE 3"/>
    <property type="match status" value="1"/>
</dbReference>
<keyword evidence="1 4" id="KW-0489">Methyltransferase</keyword>
<name>A0A6L9Y489_9BURK</name>
<dbReference type="SUPFAM" id="SSF55315">
    <property type="entry name" value="L30e-like"/>
    <property type="match status" value="1"/>
</dbReference>
<dbReference type="Gene3D" id="3.40.1280.10">
    <property type="match status" value="1"/>
</dbReference>
<dbReference type="InterPro" id="IPR051259">
    <property type="entry name" value="rRNA_Methyltransferase"/>
</dbReference>
<dbReference type="InterPro" id="IPR001537">
    <property type="entry name" value="SpoU_MeTrfase"/>
</dbReference>
<dbReference type="InterPro" id="IPR029064">
    <property type="entry name" value="Ribosomal_eL30-like_sf"/>
</dbReference>
<dbReference type="Proteomes" id="UP000477651">
    <property type="component" value="Unassembled WGS sequence"/>
</dbReference>
<accession>A0A6L9Y489</accession>
<gene>
    <name evidence="4" type="ORF">F9B74_02270</name>
</gene>
<evidence type="ECO:0000313" key="5">
    <source>
        <dbReference type="Proteomes" id="UP000477651"/>
    </source>
</evidence>
<feature type="domain" description="tRNA/rRNA methyltransferase SpoU type" evidence="3">
    <location>
        <begin position="112"/>
        <end position="249"/>
    </location>
</feature>
<dbReference type="SUPFAM" id="SSF75217">
    <property type="entry name" value="alpha/beta knot"/>
    <property type="match status" value="1"/>
</dbReference>
<proteinExistence type="predicted"/>
<dbReference type="InterPro" id="IPR029028">
    <property type="entry name" value="Alpha/beta_knot_MTases"/>
</dbReference>
<evidence type="ECO:0000259" key="3">
    <source>
        <dbReference type="Pfam" id="PF00588"/>
    </source>
</evidence>
<protein>
    <submittedName>
        <fullName evidence="4">RNA methyltransferase</fullName>
    </submittedName>
</protein>
<dbReference type="GO" id="GO:0006396">
    <property type="term" value="P:RNA processing"/>
    <property type="evidence" value="ECO:0007669"/>
    <property type="project" value="InterPro"/>
</dbReference>